<protein>
    <submittedName>
        <fullName evidence="3">Type I toxin-antitoxin system SymE family toxin</fullName>
    </submittedName>
</protein>
<proteinExistence type="predicted"/>
<reference evidence="2" key="1">
    <citation type="submission" date="2020-02" db="EMBL/GenBank/DDBJ databases">
        <authorList>
            <person name="Ashton P.M."/>
            <person name="Dallman T."/>
            <person name="Nair S."/>
            <person name="De Pinna E."/>
            <person name="Peters T."/>
            <person name="Grant K."/>
        </authorList>
    </citation>
    <scope>NUCLEOTIDE SEQUENCE</scope>
    <source>
        <strain evidence="2">93335</strain>
    </source>
</reference>
<dbReference type="RefSeq" id="WP_001764496.1">
    <property type="nucleotide sequence ID" value="NZ_BFHM01000057.1"/>
</dbReference>
<accession>A0A0V9RCJ0</accession>
<name>A0A0V9RCJ0_ECOLX</name>
<dbReference type="GO" id="GO:0016788">
    <property type="term" value="F:hydrolase activity, acting on ester bonds"/>
    <property type="evidence" value="ECO:0007669"/>
    <property type="project" value="InterPro"/>
</dbReference>
<dbReference type="Proteomes" id="UP000711811">
    <property type="component" value="Unassembled WGS sequence"/>
</dbReference>
<dbReference type="GO" id="GO:0016070">
    <property type="term" value="P:RNA metabolic process"/>
    <property type="evidence" value="ECO:0007669"/>
    <property type="project" value="InterPro"/>
</dbReference>
<dbReference type="EMBL" id="AATCLQ010000145">
    <property type="protein sequence ID" value="EFJ6484854.1"/>
    <property type="molecule type" value="Genomic_DNA"/>
</dbReference>
<feature type="domain" description="Toxin SymE-like" evidence="1">
    <location>
        <begin position="16"/>
        <end position="75"/>
    </location>
</feature>
<dbReference type="GO" id="GO:0005737">
    <property type="term" value="C:cytoplasm"/>
    <property type="evidence" value="ECO:0007669"/>
    <property type="project" value="InterPro"/>
</dbReference>
<evidence type="ECO:0000313" key="2">
    <source>
        <dbReference type="EMBL" id="EFJ6484854.1"/>
    </source>
</evidence>
<dbReference type="EMBL" id="AATLZG010000087">
    <property type="protein sequence ID" value="EFM8157518.1"/>
    <property type="molecule type" value="Genomic_DNA"/>
</dbReference>
<dbReference type="Proteomes" id="UP000555763">
    <property type="component" value="Unassembled WGS sequence"/>
</dbReference>
<gene>
    <name evidence="2" type="ORF">A2J79_005340</name>
    <name evidence="3" type="ORF">A5U30_005335</name>
</gene>
<dbReference type="Pfam" id="PF08845">
    <property type="entry name" value="SymE_toxin"/>
    <property type="match status" value="1"/>
</dbReference>
<organism evidence="3 4">
    <name type="scientific">Escherichia coli</name>
    <dbReference type="NCBI Taxonomy" id="562"/>
    <lineage>
        <taxon>Bacteria</taxon>
        <taxon>Pseudomonadati</taxon>
        <taxon>Pseudomonadota</taxon>
        <taxon>Gammaproteobacteria</taxon>
        <taxon>Enterobacterales</taxon>
        <taxon>Enterobacteriaceae</taxon>
        <taxon>Escherichia</taxon>
    </lineage>
</organism>
<sequence length="109" mass="12098">MAEHDITPEVTISKTQRRLKVGYVGISHTNRKTKVPTGYSRSPSLHLKGNWLAEAGFDTGRGVTVKISEGCLTIIADSDEMQELREELYQVKQAVKGMRDGMFSALNES</sequence>
<comment type="caution">
    <text evidence="3">The sequence shown here is derived from an EMBL/GenBank/DDBJ whole genome shotgun (WGS) entry which is preliminary data.</text>
</comment>
<dbReference type="AlphaFoldDB" id="A0A0V9RCJ0"/>
<evidence type="ECO:0000313" key="4">
    <source>
        <dbReference type="Proteomes" id="UP000555763"/>
    </source>
</evidence>
<dbReference type="InterPro" id="IPR014944">
    <property type="entry name" value="Toxin_SymE-like"/>
</dbReference>
<evidence type="ECO:0000313" key="3">
    <source>
        <dbReference type="EMBL" id="EFM8157518.1"/>
    </source>
</evidence>
<dbReference type="GO" id="GO:0003723">
    <property type="term" value="F:RNA binding"/>
    <property type="evidence" value="ECO:0007669"/>
    <property type="project" value="InterPro"/>
</dbReference>
<reference evidence="3 4" key="2">
    <citation type="submission" date="2020-02" db="EMBL/GenBank/DDBJ databases">
        <authorList>
            <consortium name="PulseNet: The National Subtyping Network for Foodborne Disease Surveillance"/>
            <person name="Tarr C.L."/>
            <person name="Trees E."/>
            <person name="Katz L.S."/>
            <person name="Carleton-Romer H.A."/>
            <person name="Stroika S."/>
            <person name="Kucerova Z."/>
            <person name="Roache K.F."/>
            <person name="Sabol A.L."/>
            <person name="Besser J."/>
            <person name="Gerner-Smidt P."/>
        </authorList>
    </citation>
    <scope>NUCLEOTIDE SEQUENCE [LARGE SCALE GENOMIC DNA]</scope>
    <source>
        <strain evidence="3 4">PNUSAE002719</strain>
    </source>
</reference>
<evidence type="ECO:0000259" key="1">
    <source>
        <dbReference type="Pfam" id="PF08845"/>
    </source>
</evidence>